<keyword evidence="3" id="KW-1185">Reference proteome</keyword>
<accession>A0ABT0WE74</accession>
<keyword evidence="1" id="KW-0175">Coiled coil</keyword>
<reference evidence="2 3" key="1">
    <citation type="submission" date="2022-06" db="EMBL/GenBank/DDBJ databases">
        <authorList>
            <person name="Jeon C.O."/>
        </authorList>
    </citation>
    <scope>NUCLEOTIDE SEQUENCE [LARGE SCALE GENOMIC DNA]</scope>
    <source>
        <strain evidence="2 3">KCTC 13943</strain>
    </source>
</reference>
<comment type="caution">
    <text evidence="2">The sequence shown here is derived from an EMBL/GenBank/DDBJ whole genome shotgun (WGS) entry which is preliminary data.</text>
</comment>
<evidence type="ECO:0000256" key="1">
    <source>
        <dbReference type="SAM" id="Coils"/>
    </source>
</evidence>
<name>A0ABT0WE74_9BACI</name>
<evidence type="ECO:0000313" key="2">
    <source>
        <dbReference type="EMBL" id="MCM2534614.1"/>
    </source>
</evidence>
<organism evidence="2 3">
    <name type="scientific">Neobacillus pocheonensis</name>
    <dbReference type="NCBI Taxonomy" id="363869"/>
    <lineage>
        <taxon>Bacteria</taxon>
        <taxon>Bacillati</taxon>
        <taxon>Bacillota</taxon>
        <taxon>Bacilli</taxon>
        <taxon>Bacillales</taxon>
        <taxon>Bacillaceae</taxon>
        <taxon>Neobacillus</taxon>
    </lineage>
</organism>
<dbReference type="Proteomes" id="UP001523262">
    <property type="component" value="Unassembled WGS sequence"/>
</dbReference>
<proteinExistence type="predicted"/>
<feature type="coiled-coil region" evidence="1">
    <location>
        <begin position="3"/>
        <end position="30"/>
    </location>
</feature>
<gene>
    <name evidence="2" type="ORF">NDK43_22565</name>
</gene>
<dbReference type="EMBL" id="JAMQCR010000002">
    <property type="protein sequence ID" value="MCM2534614.1"/>
    <property type="molecule type" value="Genomic_DNA"/>
</dbReference>
<protein>
    <submittedName>
        <fullName evidence="2">Uncharacterized protein</fullName>
    </submittedName>
</protein>
<evidence type="ECO:0000313" key="3">
    <source>
        <dbReference type="Proteomes" id="UP001523262"/>
    </source>
</evidence>
<sequence>MSKQNTKEKISGIEEQIKKLKEKQKRILTNSQKDIGKYLMDTWGIEDVNEAKTLIDLFKDQVKVYSEVASSNEDQKKEETNN</sequence>